<dbReference type="EMBL" id="JANUAU010000012">
    <property type="protein sequence ID" value="MCS3679120.1"/>
    <property type="molecule type" value="Genomic_DNA"/>
</dbReference>
<gene>
    <name evidence="2" type="ORF">GGP61_001890</name>
    <name evidence="1" type="ORF">GGP71_003068</name>
    <name evidence="3" type="ORF">GGP82_001499</name>
    <name evidence="4" type="ORF">GGP83_002145</name>
    <name evidence="5" type="ORF">GGQ01_002407</name>
</gene>
<evidence type="ECO:0000313" key="4">
    <source>
        <dbReference type="EMBL" id="MCS3952182.1"/>
    </source>
</evidence>
<accession>A0A840D718</accession>
<sequence>MDSHRGFQFHAYRPNAPHTDKHALRATRGRITLFVEVSDGELPSGWHLRDVLRHEINRLMDPATLRHVDHLN</sequence>
<dbReference type="Proteomes" id="UP001155057">
    <property type="component" value="Unassembled WGS sequence"/>
</dbReference>
<dbReference type="GeneID" id="83727779"/>
<proteinExistence type="predicted"/>
<dbReference type="EMBL" id="JANUBF010000017">
    <property type="protein sequence ID" value="MCS4037327.1"/>
    <property type="molecule type" value="Genomic_DNA"/>
</dbReference>
<evidence type="ECO:0000313" key="6">
    <source>
        <dbReference type="Proteomes" id="UP001155027"/>
    </source>
</evidence>
<evidence type="ECO:0000313" key="3">
    <source>
        <dbReference type="EMBL" id="MCS3864950.1"/>
    </source>
</evidence>
<organism evidence="1 6">
    <name type="scientific">Salinibacter ruber</name>
    <dbReference type="NCBI Taxonomy" id="146919"/>
    <lineage>
        <taxon>Bacteria</taxon>
        <taxon>Pseudomonadati</taxon>
        <taxon>Rhodothermota</taxon>
        <taxon>Rhodothermia</taxon>
        <taxon>Rhodothermales</taxon>
        <taxon>Salinibacteraceae</taxon>
        <taxon>Salinibacter</taxon>
    </lineage>
</organism>
<evidence type="ECO:0000313" key="1">
    <source>
        <dbReference type="EMBL" id="MCS3679120.1"/>
    </source>
</evidence>
<name>A0A840D718_9BACT</name>
<evidence type="ECO:0000313" key="2">
    <source>
        <dbReference type="EMBL" id="MCS3710280.1"/>
    </source>
</evidence>
<comment type="caution">
    <text evidence="1">The sequence shown here is derived from an EMBL/GenBank/DDBJ whole genome shotgun (WGS) entry which is preliminary data.</text>
</comment>
<dbReference type="EMBL" id="JANTYZ010000003">
    <property type="protein sequence ID" value="MCS3864950.1"/>
    <property type="molecule type" value="Genomic_DNA"/>
</dbReference>
<dbReference type="Proteomes" id="UP001155040">
    <property type="component" value="Unassembled WGS sequence"/>
</dbReference>
<dbReference type="EMBL" id="JANUBB010000008">
    <property type="protein sequence ID" value="MCS3952182.1"/>
    <property type="molecule type" value="Genomic_DNA"/>
</dbReference>
<dbReference type="RefSeq" id="WP_043552080.1">
    <property type="nucleotide sequence ID" value="NZ_CALTRV010000013.1"/>
</dbReference>
<protein>
    <submittedName>
        <fullName evidence="1">Uncharacterized protein</fullName>
    </submittedName>
</protein>
<dbReference type="AlphaFoldDB" id="A0A840D718"/>
<evidence type="ECO:0000313" key="5">
    <source>
        <dbReference type="EMBL" id="MCS4037327.1"/>
    </source>
</evidence>
<dbReference type="Proteomes" id="UP001155010">
    <property type="component" value="Unassembled WGS sequence"/>
</dbReference>
<dbReference type="Proteomes" id="UP001155027">
    <property type="component" value="Unassembled WGS sequence"/>
</dbReference>
<dbReference type="Proteomes" id="UP001155034">
    <property type="component" value="Unassembled WGS sequence"/>
</dbReference>
<dbReference type="EMBL" id="JANUAE010000006">
    <property type="protein sequence ID" value="MCS3710280.1"/>
    <property type="molecule type" value="Genomic_DNA"/>
</dbReference>
<reference evidence="1" key="1">
    <citation type="submission" date="2022-08" db="EMBL/GenBank/DDBJ databases">
        <title>Genomic Encyclopedia of Type Strains, Phase V (KMG-V): Genome sequencing to study the core and pangenomes of soil and plant-associated prokaryotes.</title>
        <authorList>
            <person name="Whitman W."/>
        </authorList>
    </citation>
    <scope>NUCLEOTIDE SEQUENCE</scope>
    <source>
        <strain evidence="1">0</strain>
        <strain evidence="3">SP2016B</strain>
        <strain evidence="4">SP2017</strain>
        <strain evidence="5">SP3012</strain>
        <strain evidence="2">SP3049</strain>
    </source>
</reference>